<proteinExistence type="inferred from homology"/>
<evidence type="ECO:0000259" key="12">
    <source>
        <dbReference type="Pfam" id="PF00082"/>
    </source>
</evidence>
<feature type="signal peptide" evidence="11">
    <location>
        <begin position="1"/>
        <end position="32"/>
    </location>
</feature>
<dbReference type="InterPro" id="IPR036852">
    <property type="entry name" value="Peptidase_S8/S53_dom_sf"/>
</dbReference>
<dbReference type="Proteomes" id="UP000805614">
    <property type="component" value="Unassembled WGS sequence"/>
</dbReference>
<protein>
    <submittedName>
        <fullName evidence="14">S8 family serine peptidase</fullName>
    </submittedName>
</protein>
<dbReference type="PROSITE" id="PS00136">
    <property type="entry name" value="SUBTILASE_ASP"/>
    <property type="match status" value="1"/>
</dbReference>
<evidence type="ECO:0000256" key="10">
    <source>
        <dbReference type="SAM" id="MobiDB-lite"/>
    </source>
</evidence>
<dbReference type="InterPro" id="IPR046450">
    <property type="entry name" value="PA_dom_sf"/>
</dbReference>
<comment type="caution">
    <text evidence="14">The sequence shown here is derived from an EMBL/GenBank/DDBJ whole genome shotgun (WGS) entry which is preliminary data.</text>
</comment>
<dbReference type="InterPro" id="IPR023828">
    <property type="entry name" value="Peptidase_S8_Ser-AS"/>
</dbReference>
<feature type="region of interest" description="Disordered" evidence="10">
    <location>
        <begin position="28"/>
        <end position="48"/>
    </location>
</feature>
<keyword evidence="15" id="KW-1185">Reference proteome</keyword>
<evidence type="ECO:0000256" key="4">
    <source>
        <dbReference type="ARBA" id="ARBA00022670"/>
    </source>
</evidence>
<feature type="chain" id="PRO_5047130398" evidence="11">
    <location>
        <begin position="33"/>
        <end position="1297"/>
    </location>
</feature>
<evidence type="ECO:0000313" key="14">
    <source>
        <dbReference type="EMBL" id="MBC6469507.1"/>
    </source>
</evidence>
<feature type="region of interest" description="Disordered" evidence="10">
    <location>
        <begin position="65"/>
        <end position="87"/>
    </location>
</feature>
<organism evidence="14 15">
    <name type="scientific">Actinomadura alba</name>
    <dbReference type="NCBI Taxonomy" id="406431"/>
    <lineage>
        <taxon>Bacteria</taxon>
        <taxon>Bacillati</taxon>
        <taxon>Actinomycetota</taxon>
        <taxon>Actinomycetes</taxon>
        <taxon>Streptosporangiales</taxon>
        <taxon>Thermomonosporaceae</taxon>
        <taxon>Actinomadura</taxon>
    </lineage>
</organism>
<dbReference type="InterPro" id="IPR023827">
    <property type="entry name" value="Peptidase_S8_Asp-AS"/>
</dbReference>
<feature type="domain" description="Peptidase S8/S53" evidence="12">
    <location>
        <begin position="234"/>
        <end position="496"/>
    </location>
</feature>
<keyword evidence="6 8" id="KW-0378">Hydrolase</keyword>
<dbReference type="PANTHER" id="PTHR43806:SF65">
    <property type="entry name" value="SERINE PROTEASE APRX"/>
    <property type="match status" value="1"/>
</dbReference>
<dbReference type="PRINTS" id="PR00723">
    <property type="entry name" value="SUBTILISIN"/>
</dbReference>
<dbReference type="Pfam" id="PF02225">
    <property type="entry name" value="PA"/>
    <property type="match status" value="1"/>
</dbReference>
<dbReference type="InterPro" id="IPR022398">
    <property type="entry name" value="Peptidase_S8_His-AS"/>
</dbReference>
<comment type="similarity">
    <text evidence="1 8 9">Belongs to the peptidase S8 family.</text>
</comment>
<name>A0ABR7LXC7_9ACTN</name>
<dbReference type="InterPro" id="IPR015500">
    <property type="entry name" value="Peptidase_S8_subtilisin-rel"/>
</dbReference>
<evidence type="ECO:0000256" key="5">
    <source>
        <dbReference type="ARBA" id="ARBA00022729"/>
    </source>
</evidence>
<sequence length="1297" mass="137696">MLRWTSRVSARVAVGAVALALCVNASTAPGHAAPEPRGKGLSPAAPPGYDVTLITGDRVHVAGTAEGPKATTVTPAPREDGSTPSFQVTQNGEDLVVLPRDVASLVPERLDPELFNVTGLREQHYDDASSRTLPLIVTYANTVRGAPVPMPATSSPRRLESVNGAGVQADKKQAGKLGTALSRLARSTGRSRMSATDPLAGVEKIWLDRLVKANLEQSVPQVHAPEAWQAGYDGSGTTVAVLDTGVDTTHPDLAGKIAAERNFTTDADARDGLGHGTHVASILAGSGSASAGKRKGVAPGATLISGKVLENGGFGQTSWIIQGMEWAAGDKDADVVNMSLGGEAPGGPLSQAVDRLTERDGALFVIAAGNSGCAGCVKSPGDAASALTVGAVDHEDRLAEFSSRGPNSGDFAVKPEITAPGVDIAAARAEGTFLGDVIDGHYTRVPGTSMAAPHVAGAAALLLQARPGMRPGELKSALAGTAEPNDDNTLDEQGAGRLNVARALAGPVVASTGSVSFGHFAWPHTGRAPVGRTVTYRNLTTAPVTLALEVALRDTAGKQIPAKALKSAHSTITVPANGTASTELTLDTTAAPPGRYSGVLTARTTGGTALRTLVSTDVETERYNLRVTGIARDGRPARGEFNVLDVEDGGQGNSRRLLPGDPAKPCTDARYEDSSCIRVPAGTYSVLGVIETLPPSQESTGTGRLLHRSLVGDPELKITKDTDLVLDARRATEVKIETPGHETKANVGAVSHLMWHRAPEQGPAMSQGILIASGEQMEERLFLQPMPRVRTGKFAAYTRWRLDAPAITLRVAGRALETDYYDPFPFSDFAEEFPRLDGKARLPLADAGLGRPGDFAGRDLRGRLALIRRSDDLSVAEQSNNAAAVGARLVAIYNDGPGLNTDPGGVGVKLKIPTVRLSHEEGRGLLQRLARGSVTIDAKGIPSTPYRYDLVFTERQRIPDTLRYVARTRDLAQITNDFHSQLGESATMDSARYHVQPWEEFATAYTSPVTGPLSRTDYITTDTPWTGTATTPARPYNTMWPHPETHEISVTEPGYVTYEPGDRKRVTWFKQPLTPGLTPERPLARAGDQAEVSMQGFVDAGGNTGMAYTSFFEGGLATDFRMYQGEELIAQTDYVPVGVVDLSPDPATYRIDYAVNNNASWARLSTRTRTSWTFPSRRPREGRTDVLPLLVVGHDVKLDLLNRARPGSDGLTLTVRHQPGAPKTPVKSVSVEVSYDDGATWSDVKRLRTLGDGAYSVSLDRPPAKAGFVSLRINAEDLAGSRVAQEIIRAYELPRNR</sequence>
<dbReference type="SUPFAM" id="SSF52025">
    <property type="entry name" value="PA domain"/>
    <property type="match status" value="1"/>
</dbReference>
<evidence type="ECO:0000313" key="15">
    <source>
        <dbReference type="Proteomes" id="UP000805614"/>
    </source>
</evidence>
<evidence type="ECO:0000256" key="6">
    <source>
        <dbReference type="ARBA" id="ARBA00022801"/>
    </source>
</evidence>
<evidence type="ECO:0000256" key="7">
    <source>
        <dbReference type="ARBA" id="ARBA00022825"/>
    </source>
</evidence>
<evidence type="ECO:0000256" key="9">
    <source>
        <dbReference type="RuleBase" id="RU003355"/>
    </source>
</evidence>
<evidence type="ECO:0000256" key="11">
    <source>
        <dbReference type="SAM" id="SignalP"/>
    </source>
</evidence>
<dbReference type="InterPro" id="IPR000209">
    <property type="entry name" value="Peptidase_S8/S53_dom"/>
</dbReference>
<dbReference type="InterPro" id="IPR050131">
    <property type="entry name" value="Peptidase_S8_subtilisin-like"/>
</dbReference>
<gene>
    <name evidence="14" type="ORF">HKK74_29040</name>
</gene>
<keyword evidence="5 11" id="KW-0732">Signal</keyword>
<evidence type="ECO:0000256" key="2">
    <source>
        <dbReference type="ARBA" id="ARBA00022512"/>
    </source>
</evidence>
<feature type="active site" description="Charge relay system" evidence="8">
    <location>
        <position position="449"/>
    </location>
</feature>
<reference evidence="14 15" key="1">
    <citation type="submission" date="2020-06" db="EMBL/GenBank/DDBJ databases">
        <title>Actinomadura xiongansis sp. nov., isolated from soil of Baiyangdian.</title>
        <authorList>
            <person name="Zhang X."/>
        </authorList>
    </citation>
    <scope>NUCLEOTIDE SEQUENCE [LARGE SCALE GENOMIC DNA]</scope>
    <source>
        <strain evidence="14 15">HBUM206468</strain>
    </source>
</reference>
<dbReference type="PROSITE" id="PS00137">
    <property type="entry name" value="SUBTILASE_HIS"/>
    <property type="match status" value="1"/>
</dbReference>
<keyword evidence="3" id="KW-0964">Secreted</keyword>
<dbReference type="Pfam" id="PF00082">
    <property type="entry name" value="Peptidase_S8"/>
    <property type="match status" value="1"/>
</dbReference>
<evidence type="ECO:0000256" key="1">
    <source>
        <dbReference type="ARBA" id="ARBA00011073"/>
    </source>
</evidence>
<feature type="region of interest" description="Disordered" evidence="10">
    <location>
        <begin position="647"/>
        <end position="666"/>
    </location>
</feature>
<dbReference type="Gene3D" id="3.40.50.200">
    <property type="entry name" value="Peptidase S8/S53 domain"/>
    <property type="match status" value="1"/>
</dbReference>
<keyword evidence="2" id="KW-0134">Cell wall</keyword>
<evidence type="ECO:0000256" key="8">
    <source>
        <dbReference type="PROSITE-ProRule" id="PRU01240"/>
    </source>
</evidence>
<feature type="active site" description="Charge relay system" evidence="8">
    <location>
        <position position="243"/>
    </location>
</feature>
<keyword evidence="7 8" id="KW-0720">Serine protease</keyword>
<dbReference type="RefSeq" id="WP_187246557.1">
    <property type="nucleotide sequence ID" value="NZ_BAAAOK010000025.1"/>
</dbReference>
<dbReference type="InterPro" id="IPR003137">
    <property type="entry name" value="PA_domain"/>
</dbReference>
<keyword evidence="4 8" id="KW-0645">Protease</keyword>
<dbReference type="PANTHER" id="PTHR43806">
    <property type="entry name" value="PEPTIDASE S8"/>
    <property type="match status" value="1"/>
</dbReference>
<feature type="domain" description="PA" evidence="13">
    <location>
        <begin position="851"/>
        <end position="923"/>
    </location>
</feature>
<dbReference type="PROSITE" id="PS00138">
    <property type="entry name" value="SUBTILASE_SER"/>
    <property type="match status" value="1"/>
</dbReference>
<dbReference type="EMBL" id="JABVEC010000028">
    <property type="protein sequence ID" value="MBC6469507.1"/>
    <property type="molecule type" value="Genomic_DNA"/>
</dbReference>
<evidence type="ECO:0000256" key="3">
    <source>
        <dbReference type="ARBA" id="ARBA00022525"/>
    </source>
</evidence>
<feature type="active site" description="Charge relay system" evidence="8">
    <location>
        <position position="275"/>
    </location>
</feature>
<dbReference type="SUPFAM" id="SSF52743">
    <property type="entry name" value="Subtilisin-like"/>
    <property type="match status" value="1"/>
</dbReference>
<accession>A0ABR7LXC7</accession>
<dbReference type="PROSITE" id="PS51892">
    <property type="entry name" value="SUBTILASE"/>
    <property type="match status" value="1"/>
</dbReference>
<dbReference type="Gene3D" id="3.50.30.30">
    <property type="match status" value="1"/>
</dbReference>
<evidence type="ECO:0000259" key="13">
    <source>
        <dbReference type="Pfam" id="PF02225"/>
    </source>
</evidence>